<dbReference type="STRING" id="13249.T1I672"/>
<feature type="compositionally biased region" description="Gly residues" evidence="5">
    <location>
        <begin position="35"/>
        <end position="44"/>
    </location>
</feature>
<sequence length="275" mass="31513">MMKSEDVPVVHQISIQHHLHHLHLHQHNVVVPEEAGGGVGGGSGKQDIVAPPATKKSSGVRRQEKPPYSYIALIVMAIQNSPTKKLTLSEIYTFLQQRFPFFRGPYQGWKNSVRHNLSLNECFIKLPKGLGRPGKGHYWTIDPASELMFEEGSFRRRPRGFRRKCQAIRPPVYAQQFDQQPAAPLQSLQHQQQELYQQQQYPQYADYAAYPSDREPAPWNYLGQSSDIHDHHFTQEYYNQYMHPVTATAPQQTPQTADSSILEKEVVTLSSIRPF</sequence>
<keyword evidence="3 4" id="KW-0539">Nucleus</keyword>
<dbReference type="PANTHER" id="PTHR46262:SF2">
    <property type="entry name" value="FORKHEAD BOX PROTEIN BINIOU"/>
    <property type="match status" value="1"/>
</dbReference>
<feature type="DNA-binding region" description="Fork-head" evidence="4">
    <location>
        <begin position="65"/>
        <end position="159"/>
    </location>
</feature>
<dbReference type="HOGENOM" id="CLU_1013054_0_0_1"/>
<dbReference type="GO" id="GO:0005634">
    <property type="term" value="C:nucleus"/>
    <property type="evidence" value="ECO:0007669"/>
    <property type="project" value="UniProtKB-SubCell"/>
</dbReference>
<dbReference type="PRINTS" id="PR00053">
    <property type="entry name" value="FORKHEAD"/>
</dbReference>
<dbReference type="PROSITE" id="PS50039">
    <property type="entry name" value="FORK_HEAD_3"/>
    <property type="match status" value="1"/>
</dbReference>
<evidence type="ECO:0000256" key="4">
    <source>
        <dbReference type="PROSITE-ProRule" id="PRU00089"/>
    </source>
</evidence>
<dbReference type="PROSITE" id="PS00657">
    <property type="entry name" value="FORK_HEAD_1"/>
    <property type="match status" value="1"/>
</dbReference>
<dbReference type="GO" id="GO:0001710">
    <property type="term" value="P:mesodermal cell fate commitment"/>
    <property type="evidence" value="ECO:0007669"/>
    <property type="project" value="UniProtKB-ARBA"/>
</dbReference>
<evidence type="ECO:0000256" key="3">
    <source>
        <dbReference type="ARBA" id="ARBA00023242"/>
    </source>
</evidence>
<dbReference type="Proteomes" id="UP000015103">
    <property type="component" value="Unassembled WGS sequence"/>
</dbReference>
<dbReference type="EMBL" id="ACPB03000756">
    <property type="status" value="NOT_ANNOTATED_CDS"/>
    <property type="molecule type" value="Genomic_DNA"/>
</dbReference>
<accession>T1I672</accession>
<dbReference type="Gene3D" id="1.10.10.10">
    <property type="entry name" value="Winged helix-like DNA-binding domain superfamily/Winged helix DNA-binding domain"/>
    <property type="match status" value="1"/>
</dbReference>
<evidence type="ECO:0000313" key="7">
    <source>
        <dbReference type="Proteomes" id="UP000015103"/>
    </source>
</evidence>
<dbReference type="EnsemblMetazoa" id="RPRC011791-RA">
    <property type="protein sequence ID" value="RPRC011791-PA"/>
    <property type="gene ID" value="RPRC011791"/>
</dbReference>
<organism evidence="6 7">
    <name type="scientific">Rhodnius prolixus</name>
    <name type="common">Triatomid bug</name>
    <dbReference type="NCBI Taxonomy" id="13249"/>
    <lineage>
        <taxon>Eukaryota</taxon>
        <taxon>Metazoa</taxon>
        <taxon>Ecdysozoa</taxon>
        <taxon>Arthropoda</taxon>
        <taxon>Hexapoda</taxon>
        <taxon>Insecta</taxon>
        <taxon>Pterygota</taxon>
        <taxon>Neoptera</taxon>
        <taxon>Paraneoptera</taxon>
        <taxon>Hemiptera</taxon>
        <taxon>Heteroptera</taxon>
        <taxon>Panheteroptera</taxon>
        <taxon>Cimicomorpha</taxon>
        <taxon>Reduviidae</taxon>
        <taxon>Triatominae</taxon>
        <taxon>Rhodnius</taxon>
    </lineage>
</organism>
<keyword evidence="2 4" id="KW-0238">DNA-binding</keyword>
<keyword evidence="7" id="KW-1185">Reference proteome</keyword>
<dbReference type="FunFam" id="1.10.10.10:FF:000071">
    <property type="entry name" value="Forkhead box F1"/>
    <property type="match status" value="1"/>
</dbReference>
<reference evidence="6" key="1">
    <citation type="submission" date="2015-05" db="UniProtKB">
        <authorList>
            <consortium name="EnsemblMetazoa"/>
        </authorList>
    </citation>
    <scope>IDENTIFICATION</scope>
</reference>
<dbReference type="SMART" id="SM00339">
    <property type="entry name" value="FH"/>
    <property type="match status" value="1"/>
</dbReference>
<dbReference type="InterPro" id="IPR051770">
    <property type="entry name" value="Forkhead_box_regulator"/>
</dbReference>
<dbReference type="eggNOG" id="KOG2294">
    <property type="taxonomic scope" value="Eukaryota"/>
</dbReference>
<evidence type="ECO:0000256" key="2">
    <source>
        <dbReference type="ARBA" id="ARBA00023125"/>
    </source>
</evidence>
<dbReference type="GO" id="GO:0000981">
    <property type="term" value="F:DNA-binding transcription factor activity, RNA polymerase II-specific"/>
    <property type="evidence" value="ECO:0007669"/>
    <property type="project" value="TreeGrafter"/>
</dbReference>
<dbReference type="PANTHER" id="PTHR46262">
    <property type="entry name" value="FORKHEAD BOX PROTEIN BINIOU"/>
    <property type="match status" value="1"/>
</dbReference>
<dbReference type="InterPro" id="IPR036388">
    <property type="entry name" value="WH-like_DNA-bd_sf"/>
</dbReference>
<dbReference type="AlphaFoldDB" id="T1I672"/>
<dbReference type="InParanoid" id="T1I672"/>
<dbReference type="Pfam" id="PF00250">
    <property type="entry name" value="Forkhead"/>
    <property type="match status" value="1"/>
</dbReference>
<dbReference type="InterPro" id="IPR018122">
    <property type="entry name" value="TF_fork_head_CS_1"/>
</dbReference>
<dbReference type="GO" id="GO:0009887">
    <property type="term" value="P:animal organ morphogenesis"/>
    <property type="evidence" value="ECO:0007669"/>
    <property type="project" value="TreeGrafter"/>
</dbReference>
<dbReference type="InterPro" id="IPR030456">
    <property type="entry name" value="TF_fork_head_CS_2"/>
</dbReference>
<dbReference type="GO" id="GO:0000978">
    <property type="term" value="F:RNA polymerase II cis-regulatory region sequence-specific DNA binding"/>
    <property type="evidence" value="ECO:0007669"/>
    <property type="project" value="TreeGrafter"/>
</dbReference>
<dbReference type="OMA" id="REPAPWN"/>
<evidence type="ECO:0000313" key="6">
    <source>
        <dbReference type="EnsemblMetazoa" id="RPRC011791-PA"/>
    </source>
</evidence>
<comment type="subcellular location">
    <subcellularLocation>
        <location evidence="1 4">Nucleus</location>
    </subcellularLocation>
</comment>
<dbReference type="CDD" id="cd20020">
    <property type="entry name" value="FH_FOXF"/>
    <property type="match status" value="1"/>
</dbReference>
<dbReference type="InterPro" id="IPR001766">
    <property type="entry name" value="Fork_head_dom"/>
</dbReference>
<name>T1I672_RHOPR</name>
<dbReference type="VEuPathDB" id="VectorBase:RPRC011791"/>
<proteinExistence type="predicted"/>
<feature type="region of interest" description="Disordered" evidence="5">
    <location>
        <begin position="33"/>
        <end position="62"/>
    </location>
</feature>
<dbReference type="SUPFAM" id="SSF46785">
    <property type="entry name" value="Winged helix' DNA-binding domain"/>
    <property type="match status" value="1"/>
</dbReference>
<evidence type="ECO:0000256" key="5">
    <source>
        <dbReference type="SAM" id="MobiDB-lite"/>
    </source>
</evidence>
<evidence type="ECO:0000256" key="1">
    <source>
        <dbReference type="ARBA" id="ARBA00004123"/>
    </source>
</evidence>
<dbReference type="PROSITE" id="PS00658">
    <property type="entry name" value="FORK_HEAD_2"/>
    <property type="match status" value="1"/>
</dbReference>
<dbReference type="InterPro" id="IPR036390">
    <property type="entry name" value="WH_DNA-bd_sf"/>
</dbReference>
<protein>
    <submittedName>
        <fullName evidence="6">Fork-head domain-containing protein</fullName>
    </submittedName>
</protein>